<dbReference type="RefSeq" id="WP_262398573.1">
    <property type="nucleotide sequence ID" value="NZ_JACRTB010000001.1"/>
</dbReference>
<comment type="caution">
    <text evidence="1">The sequence shown here is derived from an EMBL/GenBank/DDBJ whole genome shotgun (WGS) entry which is preliminary data.</text>
</comment>
<name>A0ABR7NEP0_9FIRM</name>
<reference evidence="1 2" key="1">
    <citation type="submission" date="2020-08" db="EMBL/GenBank/DDBJ databases">
        <title>Genome public.</title>
        <authorList>
            <person name="Liu C."/>
            <person name="Sun Q."/>
        </authorList>
    </citation>
    <scope>NUCLEOTIDE SEQUENCE [LARGE SCALE GENOMIC DNA]</scope>
    <source>
        <strain evidence="1 2">BX1</strain>
    </source>
</reference>
<proteinExistence type="predicted"/>
<evidence type="ECO:0000313" key="1">
    <source>
        <dbReference type="EMBL" id="MBC8574879.1"/>
    </source>
</evidence>
<keyword evidence="2" id="KW-1185">Reference proteome</keyword>
<organism evidence="1 2">
    <name type="scientific">Yanshouia hominis</name>
    <dbReference type="NCBI Taxonomy" id="2763673"/>
    <lineage>
        <taxon>Bacteria</taxon>
        <taxon>Bacillati</taxon>
        <taxon>Bacillota</taxon>
        <taxon>Clostridia</taxon>
        <taxon>Eubacteriales</taxon>
        <taxon>Oscillospiraceae</taxon>
        <taxon>Yanshouia</taxon>
    </lineage>
</organism>
<evidence type="ECO:0000313" key="2">
    <source>
        <dbReference type="Proteomes" id="UP000658131"/>
    </source>
</evidence>
<accession>A0ABR7NEP0</accession>
<protein>
    <submittedName>
        <fullName evidence="1">Uncharacterized protein</fullName>
    </submittedName>
</protein>
<gene>
    <name evidence="1" type="ORF">H8717_00435</name>
</gene>
<sequence>MNALNVLQALEVMKNEYGCSMNRNALYAWIRCGKCPFGVYIKKEGKSQGRYVVFRNRMEEYFKPKHGVHNPLIIAQEHSVYFA</sequence>
<dbReference type="Proteomes" id="UP000658131">
    <property type="component" value="Unassembled WGS sequence"/>
</dbReference>
<dbReference type="EMBL" id="JACRTB010000001">
    <property type="protein sequence ID" value="MBC8574879.1"/>
    <property type="molecule type" value="Genomic_DNA"/>
</dbReference>